<dbReference type="VEuPathDB" id="FungiDB:RhiirA1_537546"/>
<dbReference type="EMBL" id="LLXL01000530">
    <property type="protein sequence ID" value="PKK71327.1"/>
    <property type="molecule type" value="Genomic_DNA"/>
</dbReference>
<comment type="caution">
    <text evidence="4">The sequence shown here is derived from an EMBL/GenBank/DDBJ whole genome shotgun (WGS) entry which is preliminary data.</text>
</comment>
<dbReference type="AlphaFoldDB" id="A0A2N1NBN9"/>
<reference evidence="4 5" key="1">
    <citation type="submission" date="2016-04" db="EMBL/GenBank/DDBJ databases">
        <title>Genome analyses suggest a sexual origin of heterokaryosis in a supposedly ancient asexual fungus.</title>
        <authorList>
            <person name="Ropars J."/>
            <person name="Sedzielewska K."/>
            <person name="Noel J."/>
            <person name="Charron P."/>
            <person name="Farinelli L."/>
            <person name="Marton T."/>
            <person name="Kruger M."/>
            <person name="Pelin A."/>
            <person name="Brachmann A."/>
            <person name="Corradi N."/>
        </authorList>
    </citation>
    <scope>NUCLEOTIDE SEQUENCE [LARGE SCALE GENOMIC DNA]</scope>
    <source>
        <strain evidence="4 5">C2</strain>
    </source>
</reference>
<protein>
    <submittedName>
        <fullName evidence="4">Uncharacterized protein</fullName>
    </submittedName>
</protein>
<name>A0A2N1NBN9_9GLOM</name>
<keyword evidence="3" id="KW-0812">Transmembrane</keyword>
<dbReference type="VEuPathDB" id="FungiDB:FUN_001980"/>
<evidence type="ECO:0000256" key="2">
    <source>
        <dbReference type="SAM" id="MobiDB-lite"/>
    </source>
</evidence>
<reference evidence="4 5" key="2">
    <citation type="submission" date="2017-10" db="EMBL/GenBank/DDBJ databases">
        <title>Extensive intraspecific genome diversity in a model arbuscular mycorrhizal fungus.</title>
        <authorList>
            <person name="Chen E.C.H."/>
            <person name="Morin E."/>
            <person name="Baudet D."/>
            <person name="Noel J."/>
            <person name="Ndikumana S."/>
            <person name="Charron P."/>
            <person name="St-Onge C."/>
            <person name="Giorgi J."/>
            <person name="Grigoriev I.V."/>
            <person name="Roux C."/>
            <person name="Martin F.M."/>
            <person name="Corradi N."/>
        </authorList>
    </citation>
    <scope>NUCLEOTIDE SEQUENCE [LARGE SCALE GENOMIC DNA]</scope>
    <source>
        <strain evidence="4 5">C2</strain>
    </source>
</reference>
<dbReference type="VEuPathDB" id="FungiDB:RhiirFUN_002027"/>
<proteinExistence type="predicted"/>
<keyword evidence="3" id="KW-1133">Transmembrane helix</keyword>
<feature type="coiled-coil region" evidence="1">
    <location>
        <begin position="305"/>
        <end position="356"/>
    </location>
</feature>
<organism evidence="4 5">
    <name type="scientific">Rhizophagus irregularis</name>
    <dbReference type="NCBI Taxonomy" id="588596"/>
    <lineage>
        <taxon>Eukaryota</taxon>
        <taxon>Fungi</taxon>
        <taxon>Fungi incertae sedis</taxon>
        <taxon>Mucoromycota</taxon>
        <taxon>Glomeromycotina</taxon>
        <taxon>Glomeromycetes</taxon>
        <taxon>Glomerales</taxon>
        <taxon>Glomeraceae</taxon>
        <taxon>Rhizophagus</taxon>
    </lineage>
</organism>
<evidence type="ECO:0000256" key="3">
    <source>
        <dbReference type="SAM" id="Phobius"/>
    </source>
</evidence>
<feature type="compositionally biased region" description="Low complexity" evidence="2">
    <location>
        <begin position="16"/>
        <end position="34"/>
    </location>
</feature>
<evidence type="ECO:0000313" key="5">
    <source>
        <dbReference type="Proteomes" id="UP000233469"/>
    </source>
</evidence>
<keyword evidence="1" id="KW-0175">Coiled coil</keyword>
<keyword evidence="3" id="KW-0472">Membrane</keyword>
<dbReference type="Proteomes" id="UP000233469">
    <property type="component" value="Unassembled WGS sequence"/>
</dbReference>
<gene>
    <name evidence="4" type="ORF">RhiirC2_744880</name>
</gene>
<evidence type="ECO:0000313" key="4">
    <source>
        <dbReference type="EMBL" id="PKK71327.1"/>
    </source>
</evidence>
<feature type="region of interest" description="Disordered" evidence="2">
    <location>
        <begin position="1"/>
        <end position="34"/>
    </location>
</feature>
<accession>A0A2N1NBN9</accession>
<feature type="transmembrane region" description="Helical" evidence="3">
    <location>
        <begin position="53"/>
        <end position="73"/>
    </location>
</feature>
<sequence>MNQFLPSQPKRARMDTQNQQPPTNNNGKASASLSQESEQQIVQDTYVLPAKSAATLIIVFISIILYILILYKVELLEYSRLKIESILNILNEIFRMPIDDPVFRNLANSTTILIEDLVKFNIPASDNVKDLRIISIYLSDVISSSSDPTNLSPSLYLKNLGDKTYDVGKYIGSIYVSGSFTLDELFNEFQDIQQNLSISSKVNPLLLIQKEETQYFYDKVYNQILNLISSSKDPLLTQKNAQYFYSRLDQVLNLITRFHDKFVKIEKEIQDIQKLYRGYNNAQGFSNIINYINENESTYKQIYDMETVQQKLDIERRQMDQLMAIDHEVIRIKESLNLYKNNLNDFIERIINLINRKIITHEDSQMLSEVLNSVDKAKEIWKEMDVSENNRLFRIEN</sequence>
<evidence type="ECO:0000256" key="1">
    <source>
        <dbReference type="SAM" id="Coils"/>
    </source>
</evidence>